<organism evidence="1 2">
    <name type="scientific">Trichinella pseudospiralis</name>
    <name type="common">Parasitic roundworm</name>
    <dbReference type="NCBI Taxonomy" id="6337"/>
    <lineage>
        <taxon>Eukaryota</taxon>
        <taxon>Metazoa</taxon>
        <taxon>Ecdysozoa</taxon>
        <taxon>Nematoda</taxon>
        <taxon>Enoplea</taxon>
        <taxon>Dorylaimia</taxon>
        <taxon>Trichinellida</taxon>
        <taxon>Trichinellidae</taxon>
        <taxon>Trichinella</taxon>
    </lineage>
</organism>
<reference evidence="1 2" key="1">
    <citation type="submission" date="2015-01" db="EMBL/GenBank/DDBJ databases">
        <title>Evolution of Trichinella species and genotypes.</title>
        <authorList>
            <person name="Korhonen P.K."/>
            <person name="Edoardo P."/>
            <person name="Giuseppe L.R."/>
            <person name="Gasser R.B."/>
        </authorList>
    </citation>
    <scope>NUCLEOTIDE SEQUENCE [LARGE SCALE GENOMIC DNA]</scope>
    <source>
        <strain evidence="1">ISS470</strain>
    </source>
</reference>
<proteinExistence type="predicted"/>
<comment type="caution">
    <text evidence="1">The sequence shown here is derived from an EMBL/GenBank/DDBJ whole genome shotgun (WGS) entry which is preliminary data.</text>
</comment>
<evidence type="ECO:0000313" key="1">
    <source>
        <dbReference type="EMBL" id="KRY80243.1"/>
    </source>
</evidence>
<dbReference type="AlphaFoldDB" id="A0A0V1F4U2"/>
<gene>
    <name evidence="1" type="ORF">T4D_4988</name>
</gene>
<accession>A0A0V1F4U2</accession>
<keyword evidence="2" id="KW-1185">Reference proteome</keyword>
<dbReference type="EMBL" id="JYDT01000663">
    <property type="protein sequence ID" value="KRY80243.1"/>
    <property type="molecule type" value="Genomic_DNA"/>
</dbReference>
<name>A0A0V1F4U2_TRIPS</name>
<protein>
    <submittedName>
        <fullName evidence="1">Uncharacterized protein</fullName>
    </submittedName>
</protein>
<dbReference type="Proteomes" id="UP000054995">
    <property type="component" value="Unassembled WGS sequence"/>
</dbReference>
<evidence type="ECO:0000313" key="2">
    <source>
        <dbReference type="Proteomes" id="UP000054995"/>
    </source>
</evidence>
<sequence length="47" mass="5492">MAYPTLLTSRTASHFYANRGNFKIAFILKQGIFLDIEECNPFKRRLV</sequence>